<gene>
    <name evidence="8" type="ORF">HBA54_07915</name>
</gene>
<feature type="transmembrane region" description="Helical" evidence="7">
    <location>
        <begin position="347"/>
        <end position="369"/>
    </location>
</feature>
<accession>A0A967C892</accession>
<evidence type="ECO:0000256" key="7">
    <source>
        <dbReference type="SAM" id="Phobius"/>
    </source>
</evidence>
<dbReference type="RefSeq" id="WP_167223206.1">
    <property type="nucleotide sequence ID" value="NZ_JAAQPH010000005.1"/>
</dbReference>
<comment type="caution">
    <text evidence="8">The sequence shown here is derived from an EMBL/GenBank/DDBJ whole genome shotgun (WGS) entry which is preliminary data.</text>
</comment>
<feature type="transmembrane region" description="Helical" evidence="7">
    <location>
        <begin position="167"/>
        <end position="187"/>
    </location>
</feature>
<dbReference type="InterPro" id="IPR050833">
    <property type="entry name" value="Poly_Biosynth_Transport"/>
</dbReference>
<keyword evidence="5 7" id="KW-1133">Transmembrane helix</keyword>
<feature type="transmembrane region" description="Helical" evidence="7">
    <location>
        <begin position="143"/>
        <end position="161"/>
    </location>
</feature>
<dbReference type="PANTHER" id="PTHR30250:SF10">
    <property type="entry name" value="LIPOPOLYSACCHARIDE BIOSYNTHESIS PROTEIN WZXC"/>
    <property type="match status" value="1"/>
</dbReference>
<dbReference type="EMBL" id="JAAQPH010000005">
    <property type="protein sequence ID" value="NIA68517.1"/>
    <property type="molecule type" value="Genomic_DNA"/>
</dbReference>
<protein>
    <submittedName>
        <fullName evidence="8">Oligosaccharide flippase family protein</fullName>
    </submittedName>
</protein>
<keyword evidence="6 7" id="KW-0472">Membrane</keyword>
<comment type="subcellular location">
    <subcellularLocation>
        <location evidence="1">Cell membrane</location>
        <topology evidence="1">Multi-pass membrane protein</topology>
    </subcellularLocation>
</comment>
<feature type="transmembrane region" description="Helical" evidence="7">
    <location>
        <begin position="110"/>
        <end position="131"/>
    </location>
</feature>
<feature type="transmembrane region" description="Helical" evidence="7">
    <location>
        <begin position="441"/>
        <end position="462"/>
    </location>
</feature>
<evidence type="ECO:0000256" key="3">
    <source>
        <dbReference type="ARBA" id="ARBA00022475"/>
    </source>
</evidence>
<organism evidence="8 9">
    <name type="scientific">Pelagibius litoralis</name>
    <dbReference type="NCBI Taxonomy" id="374515"/>
    <lineage>
        <taxon>Bacteria</taxon>
        <taxon>Pseudomonadati</taxon>
        <taxon>Pseudomonadota</taxon>
        <taxon>Alphaproteobacteria</taxon>
        <taxon>Rhodospirillales</taxon>
        <taxon>Rhodovibrionaceae</taxon>
        <taxon>Pelagibius</taxon>
    </lineage>
</organism>
<sequence>MTIRKSIAWTFSEQTFQYGLQFAASVIIARLLTPDEMGIFVLAMSAAAVLTSLRTFGVGNYLLREADLNSDKIRSAFGVMLVISWTLGLMLFLGRHWIAALYERPGIAEVMTLLSINFIIAPFGAPAAALLTREMRFQALHNMGLAASIGGALVSVSLAYAGFSYMALAWGMLLSSTLSAVLPMLVLPRHALMLPSFVYWRDITKFGGLLSLATLIGTMNAQGTKFILGGFTGPALVAQFTRATQVPALYRQGIFGPVGRVLTPAWMKRIRDGQSIGPGVEKLVALNTVLVWPVFLALSLIAVPFITLVFGQNWRPAGEIFAWILLAQGLVATLPQPEQILVPHGKVGRVLGVRSLTAAFSLSTAAYSASLGLEAFAISRVLAAGFFIVVTFLAIKGSIDFRPLRFGAIYLRSALVAAIVSVPAAVYHFRDQDTMSLLELLIVIGSSALLWVVGAAATRHLVWLEGMAVWRRFWGEKRLS</sequence>
<feature type="transmembrane region" description="Helical" evidence="7">
    <location>
        <begin position="289"/>
        <end position="311"/>
    </location>
</feature>
<keyword evidence="9" id="KW-1185">Reference proteome</keyword>
<keyword evidence="4 7" id="KW-0812">Transmembrane</keyword>
<dbReference type="PANTHER" id="PTHR30250">
    <property type="entry name" value="PST FAMILY PREDICTED COLANIC ACID TRANSPORTER"/>
    <property type="match status" value="1"/>
</dbReference>
<feature type="transmembrane region" description="Helical" evidence="7">
    <location>
        <begin position="75"/>
        <end position="98"/>
    </location>
</feature>
<evidence type="ECO:0000256" key="4">
    <source>
        <dbReference type="ARBA" id="ARBA00022692"/>
    </source>
</evidence>
<comment type="similarity">
    <text evidence="2">Belongs to the polysaccharide synthase family.</text>
</comment>
<evidence type="ECO:0000256" key="2">
    <source>
        <dbReference type="ARBA" id="ARBA00007430"/>
    </source>
</evidence>
<dbReference type="Pfam" id="PF13440">
    <property type="entry name" value="Polysacc_synt_3"/>
    <property type="match status" value="1"/>
</dbReference>
<dbReference type="Proteomes" id="UP000761264">
    <property type="component" value="Unassembled WGS sequence"/>
</dbReference>
<feature type="transmembrane region" description="Helical" evidence="7">
    <location>
        <begin position="15"/>
        <end position="33"/>
    </location>
</feature>
<keyword evidence="3" id="KW-1003">Cell membrane</keyword>
<dbReference type="GO" id="GO:0005886">
    <property type="term" value="C:plasma membrane"/>
    <property type="evidence" value="ECO:0007669"/>
    <property type="project" value="UniProtKB-SubCell"/>
</dbReference>
<evidence type="ECO:0000256" key="1">
    <source>
        <dbReference type="ARBA" id="ARBA00004651"/>
    </source>
</evidence>
<feature type="transmembrane region" description="Helical" evidence="7">
    <location>
        <begin position="407"/>
        <end position="429"/>
    </location>
</feature>
<feature type="transmembrane region" description="Helical" evidence="7">
    <location>
        <begin position="375"/>
        <end position="395"/>
    </location>
</feature>
<dbReference type="AlphaFoldDB" id="A0A967C892"/>
<proteinExistence type="inferred from homology"/>
<feature type="transmembrane region" description="Helical" evidence="7">
    <location>
        <begin position="39"/>
        <end position="63"/>
    </location>
</feature>
<name>A0A967C892_9PROT</name>
<reference evidence="8" key="1">
    <citation type="submission" date="2020-03" db="EMBL/GenBank/DDBJ databases">
        <title>Genome of Pelagibius litoralis DSM 21314T.</title>
        <authorList>
            <person name="Wang G."/>
        </authorList>
    </citation>
    <scope>NUCLEOTIDE SEQUENCE</scope>
    <source>
        <strain evidence="8">DSM 21314</strain>
    </source>
</reference>
<evidence type="ECO:0000256" key="5">
    <source>
        <dbReference type="ARBA" id="ARBA00022989"/>
    </source>
</evidence>
<evidence type="ECO:0000313" key="8">
    <source>
        <dbReference type="EMBL" id="NIA68517.1"/>
    </source>
</evidence>
<evidence type="ECO:0000313" key="9">
    <source>
        <dbReference type="Proteomes" id="UP000761264"/>
    </source>
</evidence>
<evidence type="ECO:0000256" key="6">
    <source>
        <dbReference type="ARBA" id="ARBA00023136"/>
    </source>
</evidence>